<feature type="compositionally biased region" description="Polar residues" evidence="1">
    <location>
        <begin position="61"/>
        <end position="71"/>
    </location>
</feature>
<evidence type="ECO:0000256" key="1">
    <source>
        <dbReference type="SAM" id="MobiDB-lite"/>
    </source>
</evidence>
<accession>A0A7T1AMI6</accession>
<keyword evidence="4" id="KW-1185">Reference proteome</keyword>
<proteinExistence type="predicted"/>
<dbReference type="EMBL" id="CP065383">
    <property type="protein sequence ID" value="QPM68659.1"/>
    <property type="molecule type" value="Genomic_DNA"/>
</dbReference>
<evidence type="ECO:0000256" key="2">
    <source>
        <dbReference type="SAM" id="Phobius"/>
    </source>
</evidence>
<keyword evidence="2" id="KW-0812">Transmembrane</keyword>
<dbReference type="KEGG" id="alam:RT761_01881"/>
<sequence length="71" mass="8204">MKYERAMGRGGDFLVPSSLMGEGQDDGFLKLFSSNLSLFKVYLVQLIYFSSKKKRRRRHGTSQYRSGQGEY</sequence>
<protein>
    <submittedName>
        <fullName evidence="3">Uncharacterized protein</fullName>
    </submittedName>
</protein>
<feature type="transmembrane region" description="Helical" evidence="2">
    <location>
        <begin position="28"/>
        <end position="49"/>
    </location>
</feature>
<dbReference type="AlphaFoldDB" id="A0A7T1AMI6"/>
<organism evidence="3 4">
    <name type="scientific">Atribacter laminatus</name>
    <dbReference type="NCBI Taxonomy" id="2847778"/>
    <lineage>
        <taxon>Bacteria</taxon>
        <taxon>Pseudomonadati</taxon>
        <taxon>Atribacterota</taxon>
        <taxon>Atribacteria</taxon>
        <taxon>Atribacterales</taxon>
        <taxon>Atribacteraceae</taxon>
        <taxon>Atribacter</taxon>
    </lineage>
</organism>
<evidence type="ECO:0000313" key="3">
    <source>
        <dbReference type="EMBL" id="QPM68659.1"/>
    </source>
</evidence>
<reference evidence="3 4" key="1">
    <citation type="journal article" date="2021" name="Nat. Commun.">
        <title>Isolation of a member of the candidate phylum Atribacteria reveals a unique cell membrane structure.</title>
        <authorList>
            <person name="Taiki K."/>
            <person name="Nobu M.K."/>
            <person name="Kusada H."/>
            <person name="Meng X.-Y."/>
            <person name="Hosoki N."/>
            <person name="Uematsu K."/>
            <person name="Yoshioka H."/>
            <person name="Kamagata Y."/>
            <person name="Tamaki H."/>
        </authorList>
    </citation>
    <scope>NUCLEOTIDE SEQUENCE [LARGE SCALE GENOMIC DNA]</scope>
    <source>
        <strain evidence="3 4">RT761</strain>
    </source>
</reference>
<keyword evidence="2" id="KW-1133">Transmembrane helix</keyword>
<gene>
    <name evidence="3" type="ORF">RT761_01881</name>
</gene>
<feature type="region of interest" description="Disordered" evidence="1">
    <location>
        <begin position="52"/>
        <end position="71"/>
    </location>
</feature>
<evidence type="ECO:0000313" key="4">
    <source>
        <dbReference type="Proteomes" id="UP000594463"/>
    </source>
</evidence>
<name>A0A7T1AMI6_ATRLM</name>
<dbReference type="Proteomes" id="UP000594463">
    <property type="component" value="Chromosome"/>
</dbReference>
<keyword evidence="2" id="KW-0472">Membrane</keyword>